<sequence length="79" mass="9367">MPRGRERVDRKEVIVDGDDDEDIQAQELIENFQKTLLKMTDKNKPLTWLIALNHIDKHLADLEEMTKEVLNRKEDPVRK</sequence>
<evidence type="ECO:0000313" key="1">
    <source>
        <dbReference type="EMBL" id="VDD82400.1"/>
    </source>
</evidence>
<keyword evidence="2" id="KW-1185">Reference proteome</keyword>
<dbReference type="AlphaFoldDB" id="A0A0R3UL66"/>
<protein>
    <submittedName>
        <fullName evidence="3">RNA polymerase sigma factor</fullName>
    </submittedName>
</protein>
<reference evidence="3" key="1">
    <citation type="submission" date="2017-02" db="UniProtKB">
        <authorList>
            <consortium name="WormBaseParasite"/>
        </authorList>
    </citation>
    <scope>IDENTIFICATION</scope>
</reference>
<dbReference type="EMBL" id="UXSR01005506">
    <property type="protein sequence ID" value="VDD82400.1"/>
    <property type="molecule type" value="Genomic_DNA"/>
</dbReference>
<dbReference type="Proteomes" id="UP000267029">
    <property type="component" value="Unassembled WGS sequence"/>
</dbReference>
<evidence type="ECO:0000313" key="2">
    <source>
        <dbReference type="Proteomes" id="UP000267029"/>
    </source>
</evidence>
<gene>
    <name evidence="1" type="ORF">MCOS_LOCUS8403</name>
</gene>
<reference evidence="1 2" key="2">
    <citation type="submission" date="2018-10" db="EMBL/GenBank/DDBJ databases">
        <authorList>
            <consortium name="Pathogen Informatics"/>
        </authorList>
    </citation>
    <scope>NUCLEOTIDE SEQUENCE [LARGE SCALE GENOMIC DNA]</scope>
</reference>
<name>A0A0R3UL66_MESCO</name>
<organism evidence="3">
    <name type="scientific">Mesocestoides corti</name>
    <name type="common">Flatworm</name>
    <dbReference type="NCBI Taxonomy" id="53468"/>
    <lineage>
        <taxon>Eukaryota</taxon>
        <taxon>Metazoa</taxon>
        <taxon>Spiralia</taxon>
        <taxon>Lophotrochozoa</taxon>
        <taxon>Platyhelminthes</taxon>
        <taxon>Cestoda</taxon>
        <taxon>Eucestoda</taxon>
        <taxon>Cyclophyllidea</taxon>
        <taxon>Mesocestoididae</taxon>
        <taxon>Mesocestoides</taxon>
    </lineage>
</organism>
<evidence type="ECO:0000313" key="3">
    <source>
        <dbReference type="WBParaSite" id="MCOS_0000840201-mRNA-1"/>
    </source>
</evidence>
<proteinExistence type="predicted"/>
<accession>A0A0R3UL66</accession>
<dbReference type="WBParaSite" id="MCOS_0000840201-mRNA-1">
    <property type="protein sequence ID" value="MCOS_0000840201-mRNA-1"/>
    <property type="gene ID" value="MCOS_0000840201"/>
</dbReference>